<sequence length="258" mass="28887">MKMEINTIDATICINEKGQQREYPLYSREAFEALSHLWLKVGWNEKYPYTFSWMGRPLIQLPEDVMRIQEVIYRIKPDLIIETGVAHGGSLILYASLCKAMGKGRVIGVDIEIRKHNRQAIEAHELSSYITLIEGNSVDPQIVAEVANQVVPGQTVLVILDSNHTKSHVAAELEAYSPFVTSGSYIVATDGSMEFLNDVPRGAANWDSDNPAAAAREFAAKHPEFILEQPSWPFNESALNKNITHWPSAWLKRVPVTG</sequence>
<evidence type="ECO:0000256" key="2">
    <source>
        <dbReference type="ARBA" id="ARBA00022679"/>
    </source>
</evidence>
<evidence type="ECO:0000256" key="1">
    <source>
        <dbReference type="ARBA" id="ARBA00022603"/>
    </source>
</evidence>
<dbReference type="GO" id="GO:0008610">
    <property type="term" value="P:lipid biosynthetic process"/>
    <property type="evidence" value="ECO:0007669"/>
    <property type="project" value="InterPro"/>
</dbReference>
<dbReference type="InterPro" id="IPR029063">
    <property type="entry name" value="SAM-dependent_MTases_sf"/>
</dbReference>
<dbReference type="EMBL" id="QQAX01000003">
    <property type="protein sequence ID" value="RDI48155.1"/>
    <property type="molecule type" value="Genomic_DNA"/>
</dbReference>
<proteinExistence type="predicted"/>
<dbReference type="SUPFAM" id="SSF53335">
    <property type="entry name" value="S-adenosyl-L-methionine-dependent methyltransferases"/>
    <property type="match status" value="1"/>
</dbReference>
<dbReference type="Pfam" id="PF04989">
    <property type="entry name" value="RMNT_CmcI"/>
    <property type="match status" value="1"/>
</dbReference>
<dbReference type="GO" id="GO:0008168">
    <property type="term" value="F:methyltransferase activity"/>
    <property type="evidence" value="ECO:0007669"/>
    <property type="project" value="UniProtKB-KW"/>
</dbReference>
<protein>
    <submittedName>
        <fullName evidence="3">Cephalosporin hydroxylase</fullName>
    </submittedName>
</protein>
<dbReference type="Gene3D" id="3.40.50.150">
    <property type="entry name" value="Vaccinia Virus protein VP39"/>
    <property type="match status" value="1"/>
</dbReference>
<reference evidence="3 4" key="1">
    <citation type="submission" date="2018-07" db="EMBL/GenBank/DDBJ databases">
        <title>Genomic Encyclopedia of Type Strains, Phase IV (KMG-IV): sequencing the most valuable type-strain genomes for metagenomic binning, comparative biology and taxonomic classification.</title>
        <authorList>
            <person name="Goeker M."/>
        </authorList>
    </citation>
    <scope>NUCLEOTIDE SEQUENCE [LARGE SCALE GENOMIC DNA]</scope>
    <source>
        <strain evidence="3 4">DSM 16500</strain>
    </source>
</reference>
<dbReference type="GO" id="GO:0032259">
    <property type="term" value="P:methylation"/>
    <property type="evidence" value="ECO:0007669"/>
    <property type="project" value="UniProtKB-KW"/>
</dbReference>
<dbReference type="PANTHER" id="PTHR40048:SF1">
    <property type="entry name" value="RHAMNOSYL O-METHYLTRANSFERASE"/>
    <property type="match status" value="1"/>
</dbReference>
<dbReference type="OrthoDB" id="189417at2"/>
<dbReference type="Proteomes" id="UP000254720">
    <property type="component" value="Unassembled WGS sequence"/>
</dbReference>
<dbReference type="AlphaFoldDB" id="A0A370GWU3"/>
<organism evidence="3 4">
    <name type="scientific">Aquicella lusitana</name>
    <dbReference type="NCBI Taxonomy" id="254246"/>
    <lineage>
        <taxon>Bacteria</taxon>
        <taxon>Pseudomonadati</taxon>
        <taxon>Pseudomonadota</taxon>
        <taxon>Gammaproteobacteria</taxon>
        <taxon>Legionellales</taxon>
        <taxon>Coxiellaceae</taxon>
        <taxon>Aquicella</taxon>
    </lineage>
</organism>
<keyword evidence="4" id="KW-1185">Reference proteome</keyword>
<comment type="caution">
    <text evidence="3">The sequence shown here is derived from an EMBL/GenBank/DDBJ whole genome shotgun (WGS) entry which is preliminary data.</text>
</comment>
<dbReference type="GO" id="GO:0005886">
    <property type="term" value="C:plasma membrane"/>
    <property type="evidence" value="ECO:0007669"/>
    <property type="project" value="TreeGrafter"/>
</dbReference>
<keyword evidence="1" id="KW-0489">Methyltransferase</keyword>
<evidence type="ECO:0000313" key="3">
    <source>
        <dbReference type="EMBL" id="RDI48155.1"/>
    </source>
</evidence>
<name>A0A370GWU3_9COXI</name>
<accession>A0A370GWU3</accession>
<evidence type="ECO:0000313" key="4">
    <source>
        <dbReference type="Proteomes" id="UP000254720"/>
    </source>
</evidence>
<dbReference type="InterPro" id="IPR007072">
    <property type="entry name" value="RNMT_CmcI"/>
</dbReference>
<dbReference type="PANTHER" id="PTHR40048">
    <property type="entry name" value="RHAMNOSYL O-METHYLTRANSFERASE"/>
    <property type="match status" value="1"/>
</dbReference>
<keyword evidence="2" id="KW-0808">Transferase</keyword>
<gene>
    <name evidence="3" type="ORF">C8D86_103120</name>
</gene>
<dbReference type="RefSeq" id="WP_114833631.1">
    <property type="nucleotide sequence ID" value="NZ_LR699114.1"/>
</dbReference>
<dbReference type="GO" id="GO:0071770">
    <property type="term" value="P:DIM/DIP cell wall layer assembly"/>
    <property type="evidence" value="ECO:0007669"/>
    <property type="project" value="TreeGrafter"/>
</dbReference>